<keyword evidence="3" id="KW-1185">Reference proteome</keyword>
<feature type="transmembrane region" description="Helical" evidence="1">
    <location>
        <begin position="35"/>
        <end position="54"/>
    </location>
</feature>
<dbReference type="AlphaFoldDB" id="A0A166NLX6"/>
<keyword evidence="1" id="KW-1133">Transmembrane helix</keyword>
<dbReference type="InParanoid" id="A0A166NLX6"/>
<gene>
    <name evidence="2" type="ORF">EXIGLDRAFT_688846</name>
</gene>
<reference evidence="2 3" key="1">
    <citation type="journal article" date="2016" name="Mol. Biol. Evol.">
        <title>Comparative Genomics of Early-Diverging Mushroom-Forming Fungi Provides Insights into the Origins of Lignocellulose Decay Capabilities.</title>
        <authorList>
            <person name="Nagy L.G."/>
            <person name="Riley R."/>
            <person name="Tritt A."/>
            <person name="Adam C."/>
            <person name="Daum C."/>
            <person name="Floudas D."/>
            <person name="Sun H."/>
            <person name="Yadav J.S."/>
            <person name="Pangilinan J."/>
            <person name="Larsson K.H."/>
            <person name="Matsuura K."/>
            <person name="Barry K."/>
            <person name="Labutti K."/>
            <person name="Kuo R."/>
            <person name="Ohm R.A."/>
            <person name="Bhattacharya S.S."/>
            <person name="Shirouzu T."/>
            <person name="Yoshinaga Y."/>
            <person name="Martin F.M."/>
            <person name="Grigoriev I.V."/>
            <person name="Hibbett D.S."/>
        </authorList>
    </citation>
    <scope>NUCLEOTIDE SEQUENCE [LARGE SCALE GENOMIC DNA]</scope>
    <source>
        <strain evidence="2 3">HHB12029</strain>
    </source>
</reference>
<proteinExistence type="predicted"/>
<accession>A0A166NLX6</accession>
<feature type="transmembrane region" description="Helical" evidence="1">
    <location>
        <begin position="183"/>
        <end position="202"/>
    </location>
</feature>
<sequence length="415" mass="46933">MDVRRELAKSAAEKRAEPAPRWHERAREWLSLYRILYALALSFNIAGVVALLPYKWHVGREHAATFALGNIILSVLWRNEVFVRAIYVVLLSLFKRWPPLAIRNALSTFMLHIGGLHSGFATAGFLWLVAATVELYRQGARITHVAILVMSVITCALVFLVMLSAYPAVRTSHHNTFENVHRFFGWTGIAAVWVVVTTSQTWNASTQRFEGHRLWMHADIYLTFFLTFLIILPWTTLRKAAVGANVVSGSVVILRFRGGMRPGLFGRVARTPLSDYHAFGIVSHGPRTSEHYMCVVGQGDFTRRLVADPPTHLWTRSLTRRYPRNIETTYLDTVLPDLRNAFAPDDADGASYTRNVTVWDTRIQGRPNTVQLINRIVQTHDLEVVFVTSNPKGTAEILRGCRKLSIPVHGPIWDS</sequence>
<feature type="transmembrane region" description="Helical" evidence="1">
    <location>
        <begin position="142"/>
        <end position="163"/>
    </location>
</feature>
<dbReference type="EMBL" id="KV426640">
    <property type="protein sequence ID" value="KZV79312.1"/>
    <property type="molecule type" value="Genomic_DNA"/>
</dbReference>
<feature type="transmembrane region" description="Helical" evidence="1">
    <location>
        <begin position="109"/>
        <end position="130"/>
    </location>
</feature>
<protein>
    <submittedName>
        <fullName evidence="2">Uncharacterized protein</fullName>
    </submittedName>
</protein>
<evidence type="ECO:0000313" key="3">
    <source>
        <dbReference type="Proteomes" id="UP000077266"/>
    </source>
</evidence>
<dbReference type="Proteomes" id="UP000077266">
    <property type="component" value="Unassembled WGS sequence"/>
</dbReference>
<evidence type="ECO:0000256" key="1">
    <source>
        <dbReference type="SAM" id="Phobius"/>
    </source>
</evidence>
<feature type="transmembrane region" description="Helical" evidence="1">
    <location>
        <begin position="214"/>
        <end position="234"/>
    </location>
</feature>
<keyword evidence="1" id="KW-0812">Transmembrane</keyword>
<evidence type="ECO:0000313" key="2">
    <source>
        <dbReference type="EMBL" id="KZV79312.1"/>
    </source>
</evidence>
<dbReference type="PANTHER" id="PTHR33927">
    <property type="entry name" value="TRANSMEMBRANE PROTEIN"/>
    <property type="match status" value="1"/>
</dbReference>
<dbReference type="InterPro" id="IPR052979">
    <property type="entry name" value="Adenylate-forming_domain"/>
</dbReference>
<organism evidence="2 3">
    <name type="scientific">Exidia glandulosa HHB12029</name>
    <dbReference type="NCBI Taxonomy" id="1314781"/>
    <lineage>
        <taxon>Eukaryota</taxon>
        <taxon>Fungi</taxon>
        <taxon>Dikarya</taxon>
        <taxon>Basidiomycota</taxon>
        <taxon>Agaricomycotina</taxon>
        <taxon>Agaricomycetes</taxon>
        <taxon>Auriculariales</taxon>
        <taxon>Exidiaceae</taxon>
        <taxon>Exidia</taxon>
    </lineage>
</organism>
<dbReference type="OrthoDB" id="3142841at2759"/>
<name>A0A166NLX6_EXIGL</name>
<keyword evidence="1" id="KW-0472">Membrane</keyword>
<dbReference type="PANTHER" id="PTHR33927:SF1">
    <property type="entry name" value="TRANSMEMBRANE PROTEIN"/>
    <property type="match status" value="1"/>
</dbReference>